<feature type="region of interest" description="Disordered" evidence="4">
    <location>
        <begin position="33"/>
        <end position="63"/>
    </location>
</feature>
<gene>
    <name evidence="6" type="ORF">PGLA2088_LOCUS23600</name>
</gene>
<feature type="region of interest" description="Disordered" evidence="4">
    <location>
        <begin position="846"/>
        <end position="880"/>
    </location>
</feature>
<dbReference type="PROSITE" id="PS00626">
    <property type="entry name" value="RCC1_2"/>
    <property type="match status" value="2"/>
</dbReference>
<dbReference type="InterPro" id="IPR051625">
    <property type="entry name" value="Signaling_Regulatory_Domain"/>
</dbReference>
<feature type="coiled-coil region" evidence="3">
    <location>
        <begin position="1016"/>
        <end position="1048"/>
    </location>
</feature>
<feature type="repeat" description="RCC1" evidence="2">
    <location>
        <begin position="237"/>
        <end position="295"/>
    </location>
</feature>
<feature type="region of interest" description="Disordered" evidence="4">
    <location>
        <begin position="374"/>
        <end position="412"/>
    </location>
</feature>
<feature type="domain" description="RCC1-like" evidence="5">
    <location>
        <begin position="125"/>
        <end position="434"/>
    </location>
</feature>
<feature type="compositionally biased region" description="Low complexity" evidence="4">
    <location>
        <begin position="722"/>
        <end position="737"/>
    </location>
</feature>
<sequence>MEAALASLRRLSVGACGEAAVFRAAAGVPFSLEASRSSSGGTRVRADTAEGTADSDGDDVAEGGASLVQTSTADASHVGAAIGRTGTDGNTGAFDRDHAPSEDEEDEEDARKLSLNSGDGDEVTELYTWGRAKNYQLGFGAVAEEQPTPRLVQMPRNFVIRSISCGRFHSIAVAACGSVFSWGFSGPSNRLGLESQDGGDASAVVEPSRLPDFGPRRHHAVKAAAGLDHSLALTAAGKVLAWGSNEAGQLGVSGTPTGSGASLRRPAVLKAGPLKAHHVRDIAAGAAHSLCVVADGGVYAWGSSSFGSLGLGPTGPSGHVGAAQQLPHLRGVSVVASSSSHVSIVLAAHGDAVIFGTCAVKGAGSSASQTDDRFFLPSRVRRNEAPRRKTSDEREETEDWQRQRGGSTSSPLCSVALGSEQAFGVDKNGGLWVWPTAGPRPCFASPVQLALAAGNSARDAGSAAQFREARLGLGAVSVAAKLGTVWAVDSSANRCLWQLTRSPGSAEVWQAERSEQLAQASSVCCGPDHQAVIVTFQRTSGSLRAKEMSSSPTCARSRAASASIESLTAAQMAGPGVVQWPGVVVPWSPLLQASYNTNAEICAATLPPNRQPGTLQQLCEDKLCSTLCPRRFGLVCDVAWELNRPLLVDRAFSFLQANAALMFSRLYLPILAQLPREVLVALELATAGIVALPSEALEGLAFGNPGPWEELLADVEPEHSSADPSSADHSTAASQAKDAGHRRKRRAAAAGRTDGSRSPYITPLPGASPNGETTAVSPTMCSSAIGSPMLAPAQWGSSLLKKNGTPGVQGEAWVAVHHTRRKLSGLGGLASPSMAALRSPMIKAASPLQGRAQPPSKFAGSSSPPGSSARSPTGPQAANPDIMLTQQLPLSTFVKQARMPAGSTAAGPSKMLAAAMQSAQAQLGNPSASCASSAAGEELAAKACWAPPAALTEGQSSLREILVAECQEHRGGPSNAPVASLSRKDPRGKPVDEEKTKCSWGMDAMPSEKPKGKSVYDIQKQEAKNQEKDKADAEIQEIEAMFAALEVAEFEQVFEQLRLSDPAAEVAEAALMPCEGSKGSRRPSRAAHKGDSGKGARRAAGVAGIGADGAQGKTGRRQGREDWTSSSWSADKGNWSWGECWRSQEKHGTDRWASENHAADRIGKGSRARGGSGLKPNGKTESGGQHWKPKDAGEGNTDPDVSSQSCS</sequence>
<dbReference type="AlphaFoldDB" id="A0A813JM86"/>
<dbReference type="InterPro" id="IPR009091">
    <property type="entry name" value="RCC1/BLIP-II"/>
</dbReference>
<dbReference type="Gene3D" id="2.130.10.30">
    <property type="entry name" value="Regulator of chromosome condensation 1/beta-lactamase-inhibitor protein II"/>
    <property type="match status" value="2"/>
</dbReference>
<dbReference type="InterPro" id="IPR058923">
    <property type="entry name" value="RCC1-like_dom"/>
</dbReference>
<keyword evidence="3" id="KW-0175">Coiled coil</keyword>
<proteinExistence type="predicted"/>
<organism evidence="6 7">
    <name type="scientific">Polarella glacialis</name>
    <name type="common">Dinoflagellate</name>
    <dbReference type="NCBI Taxonomy" id="89957"/>
    <lineage>
        <taxon>Eukaryota</taxon>
        <taxon>Sar</taxon>
        <taxon>Alveolata</taxon>
        <taxon>Dinophyceae</taxon>
        <taxon>Suessiales</taxon>
        <taxon>Suessiaceae</taxon>
        <taxon>Polarella</taxon>
    </lineage>
</organism>
<dbReference type="EMBL" id="CAJNNW010026221">
    <property type="protein sequence ID" value="CAE8683741.1"/>
    <property type="molecule type" value="Genomic_DNA"/>
</dbReference>
<feature type="compositionally biased region" description="Basic and acidic residues" evidence="4">
    <location>
        <begin position="982"/>
        <end position="995"/>
    </location>
</feature>
<protein>
    <recommendedName>
        <fullName evidence="5">RCC1-like domain-containing protein</fullName>
    </recommendedName>
</protein>
<feature type="repeat" description="RCC1" evidence="2">
    <location>
        <begin position="124"/>
        <end position="176"/>
    </location>
</feature>
<evidence type="ECO:0000313" key="6">
    <source>
        <dbReference type="EMBL" id="CAE8683741.1"/>
    </source>
</evidence>
<dbReference type="PANTHER" id="PTHR22872">
    <property type="entry name" value="BTK-BINDING PROTEIN-RELATED"/>
    <property type="match status" value="1"/>
</dbReference>
<feature type="compositionally biased region" description="Basic and acidic residues" evidence="4">
    <location>
        <begin position="381"/>
        <end position="392"/>
    </location>
</feature>
<accession>A0A813JM86</accession>
<keyword evidence="1" id="KW-0677">Repeat</keyword>
<feature type="repeat" description="RCC1" evidence="2">
    <location>
        <begin position="296"/>
        <end position="348"/>
    </location>
</feature>
<dbReference type="InterPro" id="IPR000408">
    <property type="entry name" value="Reg_chr_condens"/>
</dbReference>
<feature type="compositionally biased region" description="Low complexity" evidence="4">
    <location>
        <begin position="748"/>
        <end position="758"/>
    </location>
</feature>
<feature type="region of interest" description="Disordered" evidence="4">
    <location>
        <begin position="716"/>
        <end position="776"/>
    </location>
</feature>
<reference evidence="6" key="1">
    <citation type="submission" date="2021-02" db="EMBL/GenBank/DDBJ databases">
        <authorList>
            <person name="Dougan E. K."/>
            <person name="Rhodes N."/>
            <person name="Thang M."/>
            <person name="Chan C."/>
        </authorList>
    </citation>
    <scope>NUCLEOTIDE SEQUENCE</scope>
</reference>
<dbReference type="PANTHER" id="PTHR22872:SF2">
    <property type="entry name" value="INHIBITOR OF BRUTON TYROSINE KINASE"/>
    <property type="match status" value="1"/>
</dbReference>
<evidence type="ECO:0000256" key="1">
    <source>
        <dbReference type="ARBA" id="ARBA00022737"/>
    </source>
</evidence>
<dbReference type="Pfam" id="PF25390">
    <property type="entry name" value="WD40_RLD"/>
    <property type="match status" value="1"/>
</dbReference>
<evidence type="ECO:0000259" key="5">
    <source>
        <dbReference type="Pfam" id="PF25390"/>
    </source>
</evidence>
<dbReference type="Proteomes" id="UP000626109">
    <property type="component" value="Unassembled WGS sequence"/>
</dbReference>
<comment type="caution">
    <text evidence="6">The sequence shown here is derived from an EMBL/GenBank/DDBJ whole genome shotgun (WGS) entry which is preliminary data.</text>
</comment>
<dbReference type="PROSITE" id="PS50012">
    <property type="entry name" value="RCC1_3"/>
    <property type="match status" value="4"/>
</dbReference>
<feature type="region of interest" description="Disordered" evidence="4">
    <location>
        <begin position="969"/>
        <end position="995"/>
    </location>
</feature>
<evidence type="ECO:0000313" key="7">
    <source>
        <dbReference type="Proteomes" id="UP000626109"/>
    </source>
</evidence>
<feature type="compositionally biased region" description="Basic and acidic residues" evidence="4">
    <location>
        <begin position="1142"/>
        <end position="1163"/>
    </location>
</feature>
<feature type="region of interest" description="Disordered" evidence="4">
    <location>
        <begin position="1074"/>
        <end position="1207"/>
    </location>
</feature>
<evidence type="ECO:0000256" key="2">
    <source>
        <dbReference type="PROSITE-ProRule" id="PRU00235"/>
    </source>
</evidence>
<feature type="region of interest" description="Disordered" evidence="4">
    <location>
        <begin position="76"/>
        <end position="118"/>
    </location>
</feature>
<name>A0A813JM86_POLGL</name>
<feature type="repeat" description="RCC1" evidence="2">
    <location>
        <begin position="177"/>
        <end position="236"/>
    </location>
</feature>
<dbReference type="PRINTS" id="PR00633">
    <property type="entry name" value="RCCNDNSATION"/>
</dbReference>
<evidence type="ECO:0000256" key="3">
    <source>
        <dbReference type="SAM" id="Coils"/>
    </source>
</evidence>
<dbReference type="SUPFAM" id="SSF50985">
    <property type="entry name" value="RCC1/BLIP-II"/>
    <property type="match status" value="1"/>
</dbReference>
<evidence type="ECO:0000256" key="4">
    <source>
        <dbReference type="SAM" id="MobiDB-lite"/>
    </source>
</evidence>
<feature type="compositionally biased region" description="Low complexity" evidence="4">
    <location>
        <begin position="854"/>
        <end position="875"/>
    </location>
</feature>